<evidence type="ECO:0000256" key="13">
    <source>
        <dbReference type="PIRSR" id="PIRSR037839-1"/>
    </source>
</evidence>
<evidence type="ECO:0000256" key="6">
    <source>
        <dbReference type="ARBA" id="ARBA00017721"/>
    </source>
</evidence>
<keyword evidence="12" id="KW-0963">Cytoplasm</keyword>
<dbReference type="InterPro" id="IPR012337">
    <property type="entry name" value="RNaseH-like_sf"/>
</dbReference>
<dbReference type="PROSITE" id="PS50879">
    <property type="entry name" value="RNASE_H_1"/>
    <property type="match status" value="1"/>
</dbReference>
<evidence type="ECO:0000256" key="11">
    <source>
        <dbReference type="ARBA" id="ARBA00022842"/>
    </source>
</evidence>
<dbReference type="PIRSF" id="PIRSF037839">
    <property type="entry name" value="Ribonuclease_H"/>
    <property type="match status" value="1"/>
</dbReference>
<dbReference type="InterPro" id="IPR009027">
    <property type="entry name" value="Ribosomal_bL9/RNase_H1_N"/>
</dbReference>
<evidence type="ECO:0000256" key="1">
    <source>
        <dbReference type="ARBA" id="ARBA00000077"/>
    </source>
</evidence>
<dbReference type="Pfam" id="PF01693">
    <property type="entry name" value="Cauli_VI"/>
    <property type="match status" value="1"/>
</dbReference>
<keyword evidence="9 12" id="KW-0255">Endonuclease</keyword>
<evidence type="ECO:0000256" key="8">
    <source>
        <dbReference type="ARBA" id="ARBA00022723"/>
    </source>
</evidence>
<evidence type="ECO:0000256" key="9">
    <source>
        <dbReference type="ARBA" id="ARBA00022759"/>
    </source>
</evidence>
<dbReference type="GO" id="GO:0043137">
    <property type="term" value="P:DNA replication, removal of RNA primer"/>
    <property type="evidence" value="ECO:0007669"/>
    <property type="project" value="TreeGrafter"/>
</dbReference>
<name>A0A1Q6I0C7_BACUN</name>
<sequence length="212" mass="24170">MNRKFYVVWKGFSPGIYDSWEECKLQVTGFPGAEYKSFDSQEAATRAYRGDYNEQIQLLRSIAMNRRETVNYEAIPDIIKDSIAVDGACSGNPGPMEYRGVDVMTGAEIFHVGPLADGTNNVAEYLALIHVLAFLKKTNNTETVVYSDSRTALSWLRNRGHKSKLAHTKNNDKIFDMLARADKWIQSNVSYNRVIKWDTEKWGEIPADFDRK</sequence>
<dbReference type="InterPro" id="IPR050092">
    <property type="entry name" value="RNase_H"/>
</dbReference>
<comment type="similarity">
    <text evidence="4 12">Belongs to the RNase H family.</text>
</comment>
<proteinExistence type="inferred from homology"/>
<dbReference type="GO" id="GO:0004523">
    <property type="term" value="F:RNA-DNA hybrid ribonuclease activity"/>
    <property type="evidence" value="ECO:0007669"/>
    <property type="project" value="UniProtKB-UniRule"/>
</dbReference>
<evidence type="ECO:0000256" key="10">
    <source>
        <dbReference type="ARBA" id="ARBA00022801"/>
    </source>
</evidence>
<evidence type="ECO:0000313" key="16">
    <source>
        <dbReference type="Proteomes" id="UP000186549"/>
    </source>
</evidence>
<keyword evidence="13" id="KW-0464">Manganese</keyword>
<dbReference type="GO" id="GO:0046872">
    <property type="term" value="F:metal ion binding"/>
    <property type="evidence" value="ECO:0007669"/>
    <property type="project" value="UniProtKB-KW"/>
</dbReference>
<organism evidence="15 16">
    <name type="scientific">Bacteroides uniformis</name>
    <dbReference type="NCBI Taxonomy" id="820"/>
    <lineage>
        <taxon>Bacteria</taxon>
        <taxon>Pseudomonadati</taxon>
        <taxon>Bacteroidota</taxon>
        <taxon>Bacteroidia</taxon>
        <taxon>Bacteroidales</taxon>
        <taxon>Bacteroidaceae</taxon>
        <taxon>Bacteroides</taxon>
    </lineage>
</organism>
<feature type="binding site" evidence="13">
    <location>
        <position position="208"/>
    </location>
    <ligand>
        <name>Mg(2+)</name>
        <dbReference type="ChEBI" id="CHEBI:18420"/>
        <label>1</label>
    </ligand>
</feature>
<comment type="subcellular location">
    <subcellularLocation>
        <location evidence="12">Cytoplasm</location>
    </subcellularLocation>
</comment>
<keyword evidence="11 12" id="KW-0460">Magnesium</keyword>
<dbReference type="SUPFAM" id="SSF55658">
    <property type="entry name" value="L9 N-domain-like"/>
    <property type="match status" value="1"/>
</dbReference>
<dbReference type="InterPro" id="IPR037056">
    <property type="entry name" value="RNase_H1_N_sf"/>
</dbReference>
<protein>
    <recommendedName>
        <fullName evidence="6 12">Ribonuclease H</fullName>
        <ecNumber evidence="5 12">3.1.26.4</ecNumber>
    </recommendedName>
</protein>
<accession>A0A1Q6I0C7</accession>
<comment type="function">
    <text evidence="3 12">Endonuclease that specifically degrades the RNA of RNA-DNA hybrids.</text>
</comment>
<dbReference type="InterPro" id="IPR011320">
    <property type="entry name" value="RNase_H1_N"/>
</dbReference>
<dbReference type="InterPro" id="IPR017290">
    <property type="entry name" value="RNase_H_bac"/>
</dbReference>
<dbReference type="PANTHER" id="PTHR10642:SF26">
    <property type="entry name" value="RIBONUCLEASE H1"/>
    <property type="match status" value="1"/>
</dbReference>
<gene>
    <name evidence="15" type="ORF">BHV79_10790</name>
</gene>
<dbReference type="InterPro" id="IPR002156">
    <property type="entry name" value="RNaseH_domain"/>
</dbReference>
<comment type="catalytic activity">
    <reaction evidence="1 12">
        <text>Endonucleolytic cleavage to 5'-phosphomonoester.</text>
        <dbReference type="EC" id="3.1.26.4"/>
    </reaction>
</comment>
<comment type="caution">
    <text evidence="15">The sequence shown here is derived from an EMBL/GenBank/DDBJ whole genome shotgun (WGS) entry which is preliminary data.</text>
</comment>
<feature type="binding site" evidence="13">
    <location>
        <position position="86"/>
    </location>
    <ligand>
        <name>Mg(2+)</name>
        <dbReference type="ChEBI" id="CHEBI:18420"/>
        <label>1</label>
    </ligand>
</feature>
<evidence type="ECO:0000259" key="14">
    <source>
        <dbReference type="PROSITE" id="PS50879"/>
    </source>
</evidence>
<evidence type="ECO:0000256" key="5">
    <source>
        <dbReference type="ARBA" id="ARBA00012180"/>
    </source>
</evidence>
<dbReference type="FunFam" id="3.40.970.10:FF:000002">
    <property type="entry name" value="Ribonuclease H"/>
    <property type="match status" value="1"/>
</dbReference>
<dbReference type="InterPro" id="IPR036397">
    <property type="entry name" value="RNaseH_sf"/>
</dbReference>
<dbReference type="SUPFAM" id="SSF53098">
    <property type="entry name" value="Ribonuclease H-like"/>
    <property type="match status" value="1"/>
</dbReference>
<dbReference type="EMBL" id="MNQU01000235">
    <property type="protein sequence ID" value="OKZ32169.1"/>
    <property type="molecule type" value="Genomic_DNA"/>
</dbReference>
<feature type="domain" description="RNase H type-1" evidence="14">
    <location>
        <begin position="77"/>
        <end position="212"/>
    </location>
</feature>
<evidence type="ECO:0000256" key="12">
    <source>
        <dbReference type="PIRNR" id="PIRNR037839"/>
    </source>
</evidence>
<feature type="binding site" evidence="13">
    <location>
        <position position="124"/>
    </location>
    <ligand>
        <name>Mg(2+)</name>
        <dbReference type="ChEBI" id="CHEBI:18420"/>
        <label>2</label>
    </ligand>
</feature>
<evidence type="ECO:0000256" key="4">
    <source>
        <dbReference type="ARBA" id="ARBA00005300"/>
    </source>
</evidence>
<evidence type="ECO:0000313" key="15">
    <source>
        <dbReference type="EMBL" id="OKZ32169.1"/>
    </source>
</evidence>
<comment type="cofactor">
    <cofactor evidence="13">
        <name>Mn(2+)</name>
        <dbReference type="ChEBI" id="CHEBI:29035"/>
    </cofactor>
    <cofactor evidence="13">
        <name>Mg(2+)</name>
        <dbReference type="ChEBI" id="CHEBI:18420"/>
    </cofactor>
    <text evidence="13">Binds 2 metal ions per subunit. Manganese or magnesium.</text>
</comment>
<comment type="cofactor">
    <cofactor evidence="2">
        <name>Mg(2+)</name>
        <dbReference type="ChEBI" id="CHEBI:18420"/>
    </cofactor>
</comment>
<keyword evidence="8 12" id="KW-0479">Metal-binding</keyword>
<dbReference type="GO" id="GO:0003676">
    <property type="term" value="F:nucleic acid binding"/>
    <property type="evidence" value="ECO:0007669"/>
    <property type="project" value="UniProtKB-UniRule"/>
</dbReference>
<dbReference type="Gene3D" id="3.40.970.10">
    <property type="entry name" value="Ribonuclease H1, N-terminal domain"/>
    <property type="match status" value="1"/>
</dbReference>
<keyword evidence="10 12" id="KW-0378">Hydrolase</keyword>
<dbReference type="PANTHER" id="PTHR10642">
    <property type="entry name" value="RIBONUCLEASE H1"/>
    <property type="match status" value="1"/>
</dbReference>
<feature type="binding site" evidence="13">
    <location>
        <position position="148"/>
    </location>
    <ligand>
        <name>Mg(2+)</name>
        <dbReference type="ChEBI" id="CHEBI:18420"/>
        <label>2</label>
    </ligand>
</feature>
<dbReference type="Proteomes" id="UP000186549">
    <property type="component" value="Unassembled WGS sequence"/>
</dbReference>
<keyword evidence="7 12" id="KW-0540">Nuclease</keyword>
<dbReference type="Gene3D" id="3.30.420.10">
    <property type="entry name" value="Ribonuclease H-like superfamily/Ribonuclease H"/>
    <property type="match status" value="1"/>
</dbReference>
<dbReference type="EC" id="3.1.26.4" evidence="5 12"/>
<dbReference type="Pfam" id="PF00075">
    <property type="entry name" value="RNase_H"/>
    <property type="match status" value="1"/>
</dbReference>
<evidence type="ECO:0000256" key="7">
    <source>
        <dbReference type="ARBA" id="ARBA00022722"/>
    </source>
</evidence>
<evidence type="ECO:0000256" key="3">
    <source>
        <dbReference type="ARBA" id="ARBA00004065"/>
    </source>
</evidence>
<evidence type="ECO:0000256" key="2">
    <source>
        <dbReference type="ARBA" id="ARBA00001946"/>
    </source>
</evidence>
<dbReference type="GO" id="GO:0005737">
    <property type="term" value="C:cytoplasm"/>
    <property type="evidence" value="ECO:0007669"/>
    <property type="project" value="UniProtKB-SubCell"/>
</dbReference>
<reference evidence="15 16" key="1">
    <citation type="journal article" date="2016" name="Nat. Biotechnol.">
        <title>Measurement of bacterial replication rates in microbial communities.</title>
        <authorList>
            <person name="Brown C.T."/>
            <person name="Olm M.R."/>
            <person name="Thomas B.C."/>
            <person name="Banfield J.F."/>
        </authorList>
    </citation>
    <scope>NUCLEOTIDE SEQUENCE [LARGE SCALE GENOMIC DNA]</scope>
    <source>
        <strain evidence="15">45_41</strain>
    </source>
</reference>
<dbReference type="AlphaFoldDB" id="A0A1Q6I0C7"/>